<dbReference type="EMBL" id="SMFQ01000004">
    <property type="protein sequence ID" value="TCJ84689.1"/>
    <property type="molecule type" value="Genomic_DNA"/>
</dbReference>
<sequence length="448" mass="48180">MANNNIKQDEAFLQETAETVLKLAKKYGATDAELSLNKGAGLSVEIHKANVDKLEYHRDQGLNLSVYIGKHTGSASTGDLSPAAIEDTVKAACNIAKYTEEDKYTGLADADMMATDAKDLDLYHPWDLTAEKAIEVAKECEAAAFDYDPRIINSDGGALSTYSGIGVIANSHGFMGTTPSSRHTLSCSVIGQEVGDDAMQRDYWYSTSRVNTELQSAQEVGQKAAEKTLARLMSKQISTRETNVLYSPETARSLIGHFTSAIAGGAQYRKSTFLLDSIGEKVFPDFIHLHEQPHIKRGFGSGYFDKEGVATSNRDLVVDGIVQNYIMSSYSARQLGLKSTANSGGTHNLTIDSTGQDFEELLKMLGTGLFVTELIGSGVNNITGDYSRGAAGFWVENGEIQFAVEEVTVAGNLKDMFQNIVAVGTDVDLRGGTRTGSILVEGMVVAGS</sequence>
<reference evidence="5 6" key="1">
    <citation type="submission" date="2019-03" db="EMBL/GenBank/DDBJ databases">
        <title>Genomic Encyclopedia of Type Strains, Phase IV (KMG-IV): sequencing the most valuable type-strain genomes for metagenomic binning, comparative biology and taxonomic classification.</title>
        <authorList>
            <person name="Goeker M."/>
        </authorList>
    </citation>
    <scope>NUCLEOTIDE SEQUENCE [LARGE SCALE GENOMIC DNA]</scope>
    <source>
        <strain evidence="5 6">DSM 24830</strain>
    </source>
</reference>
<dbReference type="InterPro" id="IPR045570">
    <property type="entry name" value="Metalloprtase-TldD/E_cen_dom"/>
</dbReference>
<dbReference type="Gene3D" id="3.30.2290.10">
    <property type="entry name" value="PmbA/TldD superfamily"/>
    <property type="match status" value="1"/>
</dbReference>
<dbReference type="SUPFAM" id="SSF111283">
    <property type="entry name" value="Putative modulator of DNA gyrase, PmbA/TldD"/>
    <property type="match status" value="1"/>
</dbReference>
<dbReference type="InterPro" id="IPR045569">
    <property type="entry name" value="Metalloprtase-TldD/E_C"/>
</dbReference>
<protein>
    <submittedName>
        <fullName evidence="5">PmbA protein</fullName>
    </submittedName>
</protein>
<dbReference type="Pfam" id="PF19290">
    <property type="entry name" value="PmbA_TldD_2nd"/>
    <property type="match status" value="1"/>
</dbReference>
<keyword evidence="6" id="KW-1185">Reference proteome</keyword>
<dbReference type="PANTHER" id="PTHR43421">
    <property type="entry name" value="METALLOPROTEASE PMBA"/>
    <property type="match status" value="1"/>
</dbReference>
<dbReference type="InterPro" id="IPR002510">
    <property type="entry name" value="Metalloprtase-TldD/E_N"/>
</dbReference>
<evidence type="ECO:0000259" key="4">
    <source>
        <dbReference type="Pfam" id="PF19290"/>
    </source>
</evidence>
<feature type="domain" description="Metalloprotease TldD/E N-terminal" evidence="2">
    <location>
        <begin position="32"/>
        <end position="96"/>
    </location>
</feature>
<evidence type="ECO:0000313" key="6">
    <source>
        <dbReference type="Proteomes" id="UP000294887"/>
    </source>
</evidence>
<dbReference type="InterPro" id="IPR047657">
    <property type="entry name" value="PmbA"/>
</dbReference>
<dbReference type="InterPro" id="IPR035068">
    <property type="entry name" value="TldD/PmbA_N"/>
</dbReference>
<organism evidence="5 6">
    <name type="scientific">Cocleimonas flava</name>
    <dbReference type="NCBI Taxonomy" id="634765"/>
    <lineage>
        <taxon>Bacteria</taxon>
        <taxon>Pseudomonadati</taxon>
        <taxon>Pseudomonadota</taxon>
        <taxon>Gammaproteobacteria</taxon>
        <taxon>Thiotrichales</taxon>
        <taxon>Thiotrichaceae</taxon>
        <taxon>Cocleimonas</taxon>
    </lineage>
</organism>
<dbReference type="GO" id="GO:0006508">
    <property type="term" value="P:proteolysis"/>
    <property type="evidence" value="ECO:0007669"/>
    <property type="project" value="InterPro"/>
</dbReference>
<accession>A0A4R1EXU2</accession>
<dbReference type="PANTHER" id="PTHR43421:SF1">
    <property type="entry name" value="METALLOPROTEASE PMBA"/>
    <property type="match status" value="1"/>
</dbReference>
<comment type="caution">
    <text evidence="5">The sequence shown here is derived from an EMBL/GenBank/DDBJ whole genome shotgun (WGS) entry which is preliminary data.</text>
</comment>
<dbReference type="AlphaFoldDB" id="A0A4R1EXU2"/>
<dbReference type="InterPro" id="IPR036059">
    <property type="entry name" value="TldD/PmbA_sf"/>
</dbReference>
<feature type="domain" description="Metalloprotease TldD/E C-terminal" evidence="3">
    <location>
        <begin position="240"/>
        <end position="447"/>
    </location>
</feature>
<evidence type="ECO:0000256" key="1">
    <source>
        <dbReference type="ARBA" id="ARBA00005836"/>
    </source>
</evidence>
<dbReference type="GO" id="GO:0005829">
    <property type="term" value="C:cytosol"/>
    <property type="evidence" value="ECO:0007669"/>
    <property type="project" value="TreeGrafter"/>
</dbReference>
<gene>
    <name evidence="5" type="ORF">EV695_2649</name>
</gene>
<dbReference type="Proteomes" id="UP000294887">
    <property type="component" value="Unassembled WGS sequence"/>
</dbReference>
<dbReference type="RefSeq" id="WP_131906430.1">
    <property type="nucleotide sequence ID" value="NZ_BAAAFU010000006.1"/>
</dbReference>
<feature type="domain" description="Metalloprotease TldD/E central" evidence="4">
    <location>
        <begin position="123"/>
        <end position="232"/>
    </location>
</feature>
<evidence type="ECO:0000259" key="3">
    <source>
        <dbReference type="Pfam" id="PF19289"/>
    </source>
</evidence>
<dbReference type="NCBIfam" id="NF008268">
    <property type="entry name" value="PRK11040.1"/>
    <property type="match status" value="1"/>
</dbReference>
<proteinExistence type="inferred from homology"/>
<dbReference type="Pfam" id="PF01523">
    <property type="entry name" value="PmbA_TldD_1st"/>
    <property type="match status" value="1"/>
</dbReference>
<comment type="similarity">
    <text evidence="1">Belongs to the peptidase U62 family.</text>
</comment>
<name>A0A4R1EXU2_9GAMM</name>
<evidence type="ECO:0000313" key="5">
    <source>
        <dbReference type="EMBL" id="TCJ84689.1"/>
    </source>
</evidence>
<dbReference type="Pfam" id="PF19289">
    <property type="entry name" value="PmbA_TldD_3rd"/>
    <property type="match status" value="1"/>
</dbReference>
<evidence type="ECO:0000259" key="2">
    <source>
        <dbReference type="Pfam" id="PF01523"/>
    </source>
</evidence>
<dbReference type="GO" id="GO:0008237">
    <property type="term" value="F:metallopeptidase activity"/>
    <property type="evidence" value="ECO:0007669"/>
    <property type="project" value="InterPro"/>
</dbReference>
<dbReference type="OrthoDB" id="9803618at2"/>